<dbReference type="InterPro" id="IPR005825">
    <property type="entry name" value="Ribosomal_uL24_CS"/>
</dbReference>
<protein>
    <recommendedName>
        <fullName evidence="4">KOW domain-containing protein</fullName>
    </recommendedName>
</protein>
<dbReference type="Pfam" id="PF00467">
    <property type="entry name" value="KOW"/>
    <property type="match status" value="1"/>
</dbReference>
<evidence type="ECO:0000256" key="3">
    <source>
        <dbReference type="ARBA" id="ARBA00023274"/>
    </source>
</evidence>
<dbReference type="PANTHER" id="PTHR12903">
    <property type="entry name" value="MITOCHONDRIAL RIBOSOMAL PROTEIN L24"/>
    <property type="match status" value="1"/>
</dbReference>
<dbReference type="Pfam" id="PF17136">
    <property type="entry name" value="ribosomal_L24"/>
    <property type="match status" value="1"/>
</dbReference>
<dbReference type="HAMAP" id="MF_01326_B">
    <property type="entry name" value="Ribosomal_uL24_B"/>
    <property type="match status" value="1"/>
</dbReference>
<dbReference type="GO" id="GO:0003735">
    <property type="term" value="F:structural constituent of ribosome"/>
    <property type="evidence" value="ECO:0007669"/>
    <property type="project" value="InterPro"/>
</dbReference>
<accession>A0A381PVL7</accession>
<dbReference type="NCBIfam" id="TIGR01079">
    <property type="entry name" value="rplX_bact"/>
    <property type="match status" value="1"/>
</dbReference>
<dbReference type="GO" id="GO:0003723">
    <property type="term" value="F:RNA binding"/>
    <property type="evidence" value="ECO:0007669"/>
    <property type="project" value="InterPro"/>
</dbReference>
<reference evidence="5" key="1">
    <citation type="submission" date="2018-05" db="EMBL/GenBank/DDBJ databases">
        <authorList>
            <person name="Lanie J.A."/>
            <person name="Ng W.-L."/>
            <person name="Kazmierczak K.M."/>
            <person name="Andrzejewski T.M."/>
            <person name="Davidsen T.M."/>
            <person name="Wayne K.J."/>
            <person name="Tettelin H."/>
            <person name="Glass J.I."/>
            <person name="Rusch D."/>
            <person name="Podicherti R."/>
            <person name="Tsui H.-C.T."/>
            <person name="Winkler M.E."/>
        </authorList>
    </citation>
    <scope>NUCLEOTIDE SEQUENCE</scope>
</reference>
<dbReference type="Gene3D" id="2.30.30.30">
    <property type="match status" value="1"/>
</dbReference>
<comment type="similarity">
    <text evidence="1">Belongs to the universal ribosomal protein uL24 family.</text>
</comment>
<dbReference type="GO" id="GO:0006412">
    <property type="term" value="P:translation"/>
    <property type="evidence" value="ECO:0007669"/>
    <property type="project" value="InterPro"/>
</dbReference>
<gene>
    <name evidence="5" type="ORF">METZ01_LOCUS23960</name>
</gene>
<dbReference type="InterPro" id="IPR041988">
    <property type="entry name" value="Ribosomal_uL24_KOW"/>
</dbReference>
<dbReference type="InterPro" id="IPR014722">
    <property type="entry name" value="Rib_uL2_dom2"/>
</dbReference>
<dbReference type="GO" id="GO:0005840">
    <property type="term" value="C:ribosome"/>
    <property type="evidence" value="ECO:0007669"/>
    <property type="project" value="UniProtKB-KW"/>
</dbReference>
<evidence type="ECO:0000313" key="5">
    <source>
        <dbReference type="EMBL" id="SUZ71106.1"/>
    </source>
</evidence>
<dbReference type="GO" id="GO:1990904">
    <property type="term" value="C:ribonucleoprotein complex"/>
    <property type="evidence" value="ECO:0007669"/>
    <property type="project" value="UniProtKB-KW"/>
</dbReference>
<dbReference type="PROSITE" id="PS01108">
    <property type="entry name" value="RIBOSOMAL_L24"/>
    <property type="match status" value="1"/>
</dbReference>
<evidence type="ECO:0000256" key="2">
    <source>
        <dbReference type="ARBA" id="ARBA00022980"/>
    </source>
</evidence>
<keyword evidence="2" id="KW-0689">Ribosomal protein</keyword>
<feature type="domain" description="KOW" evidence="4">
    <location>
        <begin position="2"/>
        <end position="29"/>
    </location>
</feature>
<name>A0A381PVL7_9ZZZZ</name>
<dbReference type="EMBL" id="UINC01001111">
    <property type="protein sequence ID" value="SUZ71106.1"/>
    <property type="molecule type" value="Genomic_DNA"/>
</dbReference>
<dbReference type="InterPro" id="IPR057264">
    <property type="entry name" value="Ribosomal_uL24_C"/>
</dbReference>
<keyword evidence="3" id="KW-0687">Ribonucleoprotein</keyword>
<proteinExistence type="inferred from homology"/>
<evidence type="ECO:0000256" key="1">
    <source>
        <dbReference type="ARBA" id="ARBA00010618"/>
    </source>
</evidence>
<dbReference type="AlphaFoldDB" id="A0A381PVL7"/>
<dbReference type="CDD" id="cd06089">
    <property type="entry name" value="KOW_RPL26"/>
    <property type="match status" value="1"/>
</dbReference>
<sequence>MHLKKDDIVQVIAGKEKGKKGKILAIFPARERVTIEKLNMVKRHTKGDGKSKQSAIIEKEGTIHISNVLLVSDKVGKGVRTKLKKLADGTRVRVCSKTGDVLDKV</sequence>
<dbReference type="SUPFAM" id="SSF50104">
    <property type="entry name" value="Translation proteins SH3-like domain"/>
    <property type="match status" value="1"/>
</dbReference>
<dbReference type="InterPro" id="IPR008991">
    <property type="entry name" value="Translation_prot_SH3-like_sf"/>
</dbReference>
<evidence type="ECO:0000259" key="4">
    <source>
        <dbReference type="SMART" id="SM00739"/>
    </source>
</evidence>
<dbReference type="InterPro" id="IPR003256">
    <property type="entry name" value="Ribosomal_uL24"/>
</dbReference>
<dbReference type="SMART" id="SM00739">
    <property type="entry name" value="KOW"/>
    <property type="match status" value="1"/>
</dbReference>
<organism evidence="5">
    <name type="scientific">marine metagenome</name>
    <dbReference type="NCBI Taxonomy" id="408172"/>
    <lineage>
        <taxon>unclassified sequences</taxon>
        <taxon>metagenomes</taxon>
        <taxon>ecological metagenomes</taxon>
    </lineage>
</organism>
<dbReference type="InterPro" id="IPR005824">
    <property type="entry name" value="KOW"/>
</dbReference>